<dbReference type="InterPro" id="IPR036390">
    <property type="entry name" value="WH_DNA-bd_sf"/>
</dbReference>
<dbReference type="SUPFAM" id="SSF55781">
    <property type="entry name" value="GAF domain-like"/>
    <property type="match status" value="1"/>
</dbReference>
<dbReference type="Pfam" id="PF09339">
    <property type="entry name" value="HTH_IclR"/>
    <property type="match status" value="1"/>
</dbReference>
<reference evidence="7" key="1">
    <citation type="submission" date="2020-06" db="EMBL/GenBank/DDBJ databases">
        <title>Isolation of Planomicrobium glaciei.</title>
        <authorList>
            <person name="Malisova L."/>
            <person name="Safrankova R."/>
            <person name="Jakubu V."/>
            <person name="Spanelova P."/>
        </authorList>
    </citation>
    <scope>NUCLEOTIDE SEQUENCE [LARGE SCALE GENOMIC DNA]</scope>
    <source>
        <strain evidence="7">NRL-ATB46093</strain>
        <plasmid evidence="7">unnamed2</plasmid>
    </source>
</reference>
<dbReference type="PANTHER" id="PTHR30136:SF24">
    <property type="entry name" value="HTH-TYPE TRANSCRIPTIONAL REPRESSOR ALLR"/>
    <property type="match status" value="1"/>
</dbReference>
<dbReference type="PROSITE" id="PS51077">
    <property type="entry name" value="HTH_ICLR"/>
    <property type="match status" value="1"/>
</dbReference>
<evidence type="ECO:0000256" key="1">
    <source>
        <dbReference type="ARBA" id="ARBA00023015"/>
    </source>
</evidence>
<dbReference type="GO" id="GO:0003700">
    <property type="term" value="F:DNA-binding transcription factor activity"/>
    <property type="evidence" value="ECO:0007669"/>
    <property type="project" value="TreeGrafter"/>
</dbReference>
<geneLocation type="plasmid" evidence="6 7">
    <name>unnamed2</name>
</geneLocation>
<dbReference type="SUPFAM" id="SSF46785">
    <property type="entry name" value="Winged helix' DNA-binding domain"/>
    <property type="match status" value="1"/>
</dbReference>
<dbReference type="InterPro" id="IPR014757">
    <property type="entry name" value="Tscrpt_reg_IclR_C"/>
</dbReference>
<protein>
    <submittedName>
        <fullName evidence="6">IclR family transcriptional regulator</fullName>
    </submittedName>
</protein>
<dbReference type="Pfam" id="PF01614">
    <property type="entry name" value="IclR_C"/>
    <property type="match status" value="1"/>
</dbReference>
<keyword evidence="6" id="KW-0614">Plasmid</keyword>
<dbReference type="AlphaFoldDB" id="A0A7H8QI71"/>
<evidence type="ECO:0000256" key="2">
    <source>
        <dbReference type="ARBA" id="ARBA00023125"/>
    </source>
</evidence>
<keyword evidence="7" id="KW-1185">Reference proteome</keyword>
<evidence type="ECO:0000313" key="7">
    <source>
        <dbReference type="Proteomes" id="UP000509222"/>
    </source>
</evidence>
<dbReference type="InterPro" id="IPR005471">
    <property type="entry name" value="Tscrpt_reg_IclR_N"/>
</dbReference>
<dbReference type="PANTHER" id="PTHR30136">
    <property type="entry name" value="HELIX-TURN-HELIX TRANSCRIPTIONAL REGULATOR, ICLR FAMILY"/>
    <property type="match status" value="1"/>
</dbReference>
<dbReference type="Gene3D" id="1.10.10.10">
    <property type="entry name" value="Winged helix-like DNA-binding domain superfamily/Winged helix DNA-binding domain"/>
    <property type="match status" value="1"/>
</dbReference>
<feature type="domain" description="IclR-ED" evidence="5">
    <location>
        <begin position="66"/>
        <end position="248"/>
    </location>
</feature>
<dbReference type="SMART" id="SM00346">
    <property type="entry name" value="HTH_ICLR"/>
    <property type="match status" value="1"/>
</dbReference>
<gene>
    <name evidence="6" type="ORF">HF394_19840</name>
</gene>
<evidence type="ECO:0000259" key="5">
    <source>
        <dbReference type="PROSITE" id="PS51078"/>
    </source>
</evidence>
<proteinExistence type="predicted"/>
<evidence type="ECO:0000256" key="3">
    <source>
        <dbReference type="ARBA" id="ARBA00023163"/>
    </source>
</evidence>
<evidence type="ECO:0000313" key="6">
    <source>
        <dbReference type="EMBL" id="QKX52883.1"/>
    </source>
</evidence>
<keyword evidence="1" id="KW-0805">Transcription regulation</keyword>
<dbReference type="GO" id="GO:0045892">
    <property type="term" value="P:negative regulation of DNA-templated transcription"/>
    <property type="evidence" value="ECO:0007669"/>
    <property type="project" value="TreeGrafter"/>
</dbReference>
<dbReference type="Gene3D" id="3.30.450.40">
    <property type="match status" value="1"/>
</dbReference>
<dbReference type="EMBL" id="CP051179">
    <property type="protein sequence ID" value="QKX52883.1"/>
    <property type="molecule type" value="Genomic_DNA"/>
</dbReference>
<keyword evidence="2" id="KW-0238">DNA-binding</keyword>
<sequence length="254" mass="29095">MTLKTLENALDMLSYFTTDNPEWGLRDLAREMEINHTVLHRILKTYEKKGYIIQNKKTKNYELGLKFLEFTSVIKHKMKLSEFIQPVMKELASAINETVFLTLQDGDYGVTVEIAEYEQQLKFNVTIGSRTPLYVGASCKTIMAYLPEEEQLEIINKGIKVFTDKTMTDKEKLLADLKDIKEKGWSYTRGEYSEAVFGMGVPLFNTSGRIIGSVTAAGPIYRMSEEKATETLAILKEKTSIIQQYFNKFGNLYN</sequence>
<dbReference type="GO" id="GO:0003677">
    <property type="term" value="F:DNA binding"/>
    <property type="evidence" value="ECO:0007669"/>
    <property type="project" value="UniProtKB-KW"/>
</dbReference>
<dbReference type="InterPro" id="IPR050707">
    <property type="entry name" value="HTH_MetabolicPath_Reg"/>
</dbReference>
<accession>A0A7H8QI71</accession>
<dbReference type="RefSeq" id="WP_176295307.1">
    <property type="nucleotide sequence ID" value="NZ_CP051179.1"/>
</dbReference>
<organism evidence="6 7">
    <name type="scientific">Planococcus glaciei</name>
    <dbReference type="NCBI Taxonomy" id="459472"/>
    <lineage>
        <taxon>Bacteria</taxon>
        <taxon>Bacillati</taxon>
        <taxon>Bacillota</taxon>
        <taxon>Bacilli</taxon>
        <taxon>Bacillales</taxon>
        <taxon>Caryophanaceae</taxon>
        <taxon>Planococcus</taxon>
    </lineage>
</organism>
<dbReference type="PROSITE" id="PS51078">
    <property type="entry name" value="ICLR_ED"/>
    <property type="match status" value="1"/>
</dbReference>
<feature type="domain" description="HTH iclR-type" evidence="4">
    <location>
        <begin position="3"/>
        <end position="65"/>
    </location>
</feature>
<dbReference type="Proteomes" id="UP000509222">
    <property type="component" value="Plasmid unnamed2"/>
</dbReference>
<keyword evidence="3" id="KW-0804">Transcription</keyword>
<dbReference type="InterPro" id="IPR036388">
    <property type="entry name" value="WH-like_DNA-bd_sf"/>
</dbReference>
<dbReference type="InterPro" id="IPR029016">
    <property type="entry name" value="GAF-like_dom_sf"/>
</dbReference>
<evidence type="ECO:0000259" key="4">
    <source>
        <dbReference type="PROSITE" id="PS51077"/>
    </source>
</evidence>
<name>A0A7H8QI71_9BACL</name>